<dbReference type="InterPro" id="IPR036028">
    <property type="entry name" value="SH3-like_dom_sf"/>
</dbReference>
<dbReference type="PRINTS" id="PR00401">
    <property type="entry name" value="SH2DOMAIN"/>
</dbReference>
<accession>A0A8D3DCC5</accession>
<dbReference type="PANTHER" id="PTHR10155">
    <property type="entry name" value="PHOSPHATIDYLINOSITOL 3-KINASE REGULATORY SUBUNIT"/>
    <property type="match status" value="1"/>
</dbReference>
<evidence type="ECO:0000256" key="1">
    <source>
        <dbReference type="ARBA" id="ARBA00009442"/>
    </source>
</evidence>
<dbReference type="Pfam" id="PF00620">
    <property type="entry name" value="RhoGAP"/>
    <property type="match status" value="1"/>
</dbReference>
<dbReference type="GeneTree" id="ENSGT00940000157050"/>
<evidence type="ECO:0000259" key="12">
    <source>
        <dbReference type="PROSITE" id="PS50002"/>
    </source>
</evidence>
<dbReference type="InterPro" id="IPR000198">
    <property type="entry name" value="RhoGAP_dom"/>
</dbReference>
<keyword evidence="2 8" id="KW-0728">SH3 domain</keyword>
<dbReference type="GO" id="GO:0046854">
    <property type="term" value="P:phosphatidylinositol phosphate biosynthetic process"/>
    <property type="evidence" value="ECO:0007669"/>
    <property type="project" value="TreeGrafter"/>
</dbReference>
<dbReference type="CDD" id="cd12926">
    <property type="entry name" value="iSH2_PIK3R2"/>
    <property type="match status" value="1"/>
</dbReference>
<evidence type="ECO:0000256" key="2">
    <source>
        <dbReference type="ARBA" id="ARBA00022443"/>
    </source>
</evidence>
<dbReference type="Gene3D" id="2.30.30.40">
    <property type="entry name" value="SH3 Domains"/>
    <property type="match status" value="1"/>
</dbReference>
<dbReference type="Gene3D" id="1.10.287.1490">
    <property type="match status" value="1"/>
</dbReference>
<evidence type="ECO:0000256" key="6">
    <source>
        <dbReference type="ARBA" id="ARBA00023288"/>
    </source>
</evidence>
<reference evidence="13" key="1">
    <citation type="submission" date="2023-05" db="EMBL/GenBank/DDBJ databases">
        <title>High-quality long-read genome of Scophthalmus maximus.</title>
        <authorList>
            <person name="Lien S."/>
            <person name="Martinez P."/>
        </authorList>
    </citation>
    <scope>NUCLEOTIDE SEQUENCE [LARGE SCALE GENOMIC DNA]</scope>
</reference>
<dbReference type="InterPro" id="IPR000980">
    <property type="entry name" value="SH2"/>
</dbReference>
<dbReference type="FunFam" id="3.30.505.10:FF:000014">
    <property type="entry name" value="Phosphatidylinositol 3-kinase regulatory subunit alpha"/>
    <property type="match status" value="1"/>
</dbReference>
<dbReference type="AlphaFoldDB" id="A0A8D3DCC5"/>
<keyword evidence="3" id="KW-0597">Phosphoprotein</keyword>
<dbReference type="PRINTS" id="PR00678">
    <property type="entry name" value="PI3KINASEP85"/>
</dbReference>
<keyword evidence="9" id="KW-0175">Coiled coil</keyword>
<evidence type="ECO:0000256" key="4">
    <source>
        <dbReference type="ARBA" id="ARBA00022737"/>
    </source>
</evidence>
<dbReference type="InterPro" id="IPR035022">
    <property type="entry name" value="PI3kinase_P85_nSH2"/>
</dbReference>
<evidence type="ECO:0000256" key="9">
    <source>
        <dbReference type="SAM" id="Coils"/>
    </source>
</evidence>
<feature type="domain" description="SH2" evidence="11">
    <location>
        <begin position="265"/>
        <end position="360"/>
    </location>
</feature>
<keyword evidence="4" id="KW-0677">Repeat</keyword>
<feature type="region of interest" description="Disordered" evidence="10">
    <location>
        <begin position="86"/>
        <end position="107"/>
    </location>
</feature>
<proteinExistence type="inferred from homology"/>
<evidence type="ECO:0000313" key="13">
    <source>
        <dbReference type="Ensembl" id="ENSSMAP00000057184.1"/>
    </source>
</evidence>
<dbReference type="Proteomes" id="UP000694558">
    <property type="component" value="Chromosome 7"/>
</dbReference>
<name>A0A8D3DCC5_SCOMX</name>
<dbReference type="Gene3D" id="3.30.505.10">
    <property type="entry name" value="SH2 domain"/>
    <property type="match status" value="2"/>
</dbReference>
<evidence type="ECO:0000259" key="11">
    <source>
        <dbReference type="PROSITE" id="PS50001"/>
    </source>
</evidence>
<dbReference type="GO" id="GO:0008286">
    <property type="term" value="P:insulin receptor signaling pathway"/>
    <property type="evidence" value="ECO:0007669"/>
    <property type="project" value="TreeGrafter"/>
</dbReference>
<dbReference type="InterPro" id="IPR001452">
    <property type="entry name" value="SH3_domain"/>
</dbReference>
<evidence type="ECO:0000256" key="7">
    <source>
        <dbReference type="PROSITE-ProRule" id="PRU00191"/>
    </source>
</evidence>
<keyword evidence="6" id="KW-0449">Lipoprotein</keyword>
<dbReference type="FunFam" id="1.10.287.1490:FF:000001">
    <property type="entry name" value="Putative phosphatidylinositol 3-kinase regulatory subunit alpha"/>
    <property type="match status" value="1"/>
</dbReference>
<evidence type="ECO:0000256" key="10">
    <source>
        <dbReference type="SAM" id="MobiDB-lite"/>
    </source>
</evidence>
<reference evidence="13" key="2">
    <citation type="submission" date="2025-08" db="UniProtKB">
        <authorList>
            <consortium name="Ensembl"/>
        </authorList>
    </citation>
    <scope>IDENTIFICATION</scope>
</reference>
<feature type="compositionally biased region" description="Low complexity" evidence="10">
    <location>
        <begin position="86"/>
        <end position="96"/>
    </location>
</feature>
<dbReference type="CDD" id="cd09942">
    <property type="entry name" value="SH2_nSH2_p85_like"/>
    <property type="match status" value="1"/>
</dbReference>
<gene>
    <name evidence="13" type="primary">pik3r2</name>
</gene>
<dbReference type="Pfam" id="PF00017">
    <property type="entry name" value="SH2"/>
    <property type="match status" value="2"/>
</dbReference>
<dbReference type="SUPFAM" id="SSF48350">
    <property type="entry name" value="GTPase activation domain, GAP"/>
    <property type="match status" value="1"/>
</dbReference>
<dbReference type="InterPro" id="IPR008936">
    <property type="entry name" value="Rho_GTPase_activation_prot"/>
</dbReference>
<organism evidence="13 14">
    <name type="scientific">Scophthalmus maximus</name>
    <name type="common">Turbot</name>
    <name type="synonym">Psetta maxima</name>
    <dbReference type="NCBI Taxonomy" id="52904"/>
    <lineage>
        <taxon>Eukaryota</taxon>
        <taxon>Metazoa</taxon>
        <taxon>Chordata</taxon>
        <taxon>Craniata</taxon>
        <taxon>Vertebrata</taxon>
        <taxon>Euteleostomi</taxon>
        <taxon>Actinopterygii</taxon>
        <taxon>Neopterygii</taxon>
        <taxon>Teleostei</taxon>
        <taxon>Neoteleostei</taxon>
        <taxon>Acanthomorphata</taxon>
        <taxon>Carangaria</taxon>
        <taxon>Pleuronectiformes</taxon>
        <taxon>Pleuronectoidei</taxon>
        <taxon>Scophthalmidae</taxon>
        <taxon>Scophthalmus</taxon>
    </lineage>
</organism>
<dbReference type="PROSITE" id="PS50001">
    <property type="entry name" value="SH2"/>
    <property type="match status" value="2"/>
</dbReference>
<dbReference type="Ensembl" id="ENSSMAT00000069885.1">
    <property type="protein sequence ID" value="ENSSMAP00000057184.1"/>
    <property type="gene ID" value="ENSSMAG00000005255.2"/>
</dbReference>
<dbReference type="CDD" id="cd09930">
    <property type="entry name" value="SH2_cSH2_p85_like"/>
    <property type="match status" value="1"/>
</dbReference>
<dbReference type="InterPro" id="IPR036860">
    <property type="entry name" value="SH2_dom_sf"/>
</dbReference>
<sequence length="661" mass="75909">MAAEGFQYHALYTFTKDQEEDLDLQPGDVLTVSKASLLSMENYQEGCEEQPGCLGWLLGYNERTKQRGDFPGTYVEYVGPVKMVLPSSQPRSQRPLPVAPRPELSQGKNAFHTDNVCHLVWTLRHCTGQLAPQAQTARYGAVAGSHDREVSLVLESSTTVPLHHRLTLQYLLTHLAKVTQVQASNGLDTHTLGKIFGPLLIRTGPSTPWLSLDDKFPALAVERLLIERTMEQDLTPPVLPAKPVKSKMAPSAMTDTSSLLNDAEWYWGEISREEVNEKLRDTPDGTFLVRDASSKLEGEYTLTLRKGGNNKLIKIYHRDGRYGFSEPLTFLSVVELINHYRHDSLAQYNAKLDTRLLFPVSKYQQLVKENSIEEVGEQLKVYHEQYQEKSREYDSLYEEYTRTSQELQMKRTAIEAFNETIKIFEEQCETQERYSKESLERFQREGNEKEIQKIQTNSERLKSRVKEIHDSKRKLEQDLRQQVSDNREIDKKMNSLKPDLMQLRKIRDQYLIWLTQKGTRQKKINEWLGIKNEADDSYSLEEDEGSPHHDECTWYVGDIKRTQAEELLRGKCDGTFLIRESQSQKGSYACSVVVEGDAKHCVIYKTATGYGFAEPYNLYSSLKDLVLHYKNVSLVQHNDQLNVNLAYPALACSQNQNQHPR</sequence>
<dbReference type="SUPFAM" id="SSF55550">
    <property type="entry name" value="SH2 domain"/>
    <property type="match status" value="2"/>
</dbReference>
<dbReference type="InterPro" id="IPR032498">
    <property type="entry name" value="PI3K_P85_iSH2"/>
</dbReference>
<evidence type="ECO:0000256" key="3">
    <source>
        <dbReference type="ARBA" id="ARBA00022553"/>
    </source>
</evidence>
<dbReference type="PANTHER" id="PTHR10155:SF1">
    <property type="entry name" value="PHOSPHATIDYLINOSITOL 3-KINASE REGULATORY SUBUNIT BETA"/>
    <property type="match status" value="1"/>
</dbReference>
<evidence type="ECO:0000313" key="14">
    <source>
        <dbReference type="Proteomes" id="UP000694558"/>
    </source>
</evidence>
<feature type="coiled-coil region" evidence="9">
    <location>
        <begin position="444"/>
        <end position="492"/>
    </location>
</feature>
<feature type="coiled-coil region" evidence="9">
    <location>
        <begin position="372"/>
        <end position="406"/>
    </location>
</feature>
<dbReference type="SUPFAM" id="SSF50044">
    <property type="entry name" value="SH3-domain"/>
    <property type="match status" value="1"/>
</dbReference>
<dbReference type="SMART" id="SM00252">
    <property type="entry name" value="SH2"/>
    <property type="match status" value="2"/>
</dbReference>
<feature type="domain" description="SH3" evidence="12">
    <location>
        <begin position="3"/>
        <end position="80"/>
    </location>
</feature>
<feature type="domain" description="SH2" evidence="11">
    <location>
        <begin position="554"/>
        <end position="649"/>
    </location>
</feature>
<dbReference type="SMART" id="SM00326">
    <property type="entry name" value="SH3"/>
    <property type="match status" value="1"/>
</dbReference>
<dbReference type="GO" id="GO:0005942">
    <property type="term" value="C:phosphatidylinositol 3-kinase complex"/>
    <property type="evidence" value="ECO:0007669"/>
    <property type="project" value="TreeGrafter"/>
</dbReference>
<dbReference type="PROSITE" id="PS50002">
    <property type="entry name" value="SH3"/>
    <property type="match status" value="1"/>
</dbReference>
<evidence type="ECO:0000256" key="8">
    <source>
        <dbReference type="PROSITE-ProRule" id="PRU00192"/>
    </source>
</evidence>
<protein>
    <submittedName>
        <fullName evidence="13">Phosphoinositide-3-kinase, regulatory subunit 2 (beta)</fullName>
    </submittedName>
</protein>
<dbReference type="Gene3D" id="1.10.555.10">
    <property type="entry name" value="Rho GTPase activation protein"/>
    <property type="match status" value="1"/>
</dbReference>
<dbReference type="FunFam" id="3.30.505.10:FF:000006">
    <property type="entry name" value="Phosphatidylinositol 3-kinase regulatory subunit alpha"/>
    <property type="match status" value="1"/>
</dbReference>
<dbReference type="GO" id="GO:0046935">
    <property type="term" value="F:1-phosphatidylinositol-3-kinase regulator activity"/>
    <property type="evidence" value="ECO:0007669"/>
    <property type="project" value="TreeGrafter"/>
</dbReference>
<evidence type="ECO:0000256" key="5">
    <source>
        <dbReference type="ARBA" id="ARBA00022999"/>
    </source>
</evidence>
<comment type="similarity">
    <text evidence="1">Belongs to the PI3K p85 subunit family.</text>
</comment>
<dbReference type="FunFam" id="2.30.30.40:FF:000075">
    <property type="entry name" value="phosphatidylinositol 3-kinase regulatory subunit alpha"/>
    <property type="match status" value="1"/>
</dbReference>
<dbReference type="InterPro" id="IPR035020">
    <property type="entry name" value="PI3kinase_P85_cSH2"/>
</dbReference>
<dbReference type="Pfam" id="PF16454">
    <property type="entry name" value="PI3K_P85_iSH2"/>
    <property type="match status" value="1"/>
</dbReference>
<keyword evidence="5 7" id="KW-0727">SH2 domain</keyword>